<evidence type="ECO:0000256" key="1">
    <source>
        <dbReference type="SAM" id="SignalP"/>
    </source>
</evidence>
<proteinExistence type="predicted"/>
<evidence type="ECO:0000313" key="3">
    <source>
        <dbReference type="Proteomes" id="UP000053105"/>
    </source>
</evidence>
<accession>A0A0M8ZZL0</accession>
<gene>
    <name evidence="2" type="ORF">WN51_14227</name>
</gene>
<organism evidence="2 3">
    <name type="scientific">Melipona quadrifasciata</name>
    <dbReference type="NCBI Taxonomy" id="166423"/>
    <lineage>
        <taxon>Eukaryota</taxon>
        <taxon>Metazoa</taxon>
        <taxon>Ecdysozoa</taxon>
        <taxon>Arthropoda</taxon>
        <taxon>Hexapoda</taxon>
        <taxon>Insecta</taxon>
        <taxon>Pterygota</taxon>
        <taxon>Neoptera</taxon>
        <taxon>Endopterygota</taxon>
        <taxon>Hymenoptera</taxon>
        <taxon>Apocrita</taxon>
        <taxon>Aculeata</taxon>
        <taxon>Apoidea</taxon>
        <taxon>Anthophila</taxon>
        <taxon>Apidae</taxon>
        <taxon>Melipona</taxon>
    </lineage>
</organism>
<evidence type="ECO:0008006" key="4">
    <source>
        <dbReference type="Google" id="ProtNLM"/>
    </source>
</evidence>
<dbReference type="EMBL" id="KQ435794">
    <property type="protein sequence ID" value="KOX74147.1"/>
    <property type="molecule type" value="Genomic_DNA"/>
</dbReference>
<feature type="chain" id="PRO_5005830813" description="Secreted protein" evidence="1">
    <location>
        <begin position="21"/>
        <end position="91"/>
    </location>
</feature>
<name>A0A0M8ZZL0_9HYME</name>
<evidence type="ECO:0000313" key="2">
    <source>
        <dbReference type="EMBL" id="KOX74147.1"/>
    </source>
</evidence>
<reference evidence="2 3" key="1">
    <citation type="submission" date="2015-07" db="EMBL/GenBank/DDBJ databases">
        <title>The genome of Melipona quadrifasciata.</title>
        <authorList>
            <person name="Pan H."/>
            <person name="Kapheim K."/>
        </authorList>
    </citation>
    <scope>NUCLEOTIDE SEQUENCE [LARGE SCALE GENOMIC DNA]</scope>
    <source>
        <strain evidence="2">0111107301</strain>
        <tissue evidence="2">Whole body</tissue>
    </source>
</reference>
<keyword evidence="3" id="KW-1185">Reference proteome</keyword>
<sequence>MLAFLRLTVLFFNDAPLCWLVLKAVSSFLVSKAVCTSKNELLIARTRNLVYVQSVAGCSQEVNNTRKLKYRPPSKVTEVQHCKQHPEMFVT</sequence>
<protein>
    <recommendedName>
        <fullName evidence="4">Secreted protein</fullName>
    </recommendedName>
</protein>
<keyword evidence="1" id="KW-0732">Signal</keyword>
<feature type="signal peptide" evidence="1">
    <location>
        <begin position="1"/>
        <end position="20"/>
    </location>
</feature>
<dbReference type="AlphaFoldDB" id="A0A0M8ZZL0"/>
<dbReference type="Proteomes" id="UP000053105">
    <property type="component" value="Unassembled WGS sequence"/>
</dbReference>